<name>A0A6M4AXA8_9SPHN</name>
<gene>
    <name evidence="2" type="ORF">GV829_09660</name>
</gene>
<keyword evidence="2" id="KW-0378">Hydrolase</keyword>
<dbReference type="InterPro" id="IPR050266">
    <property type="entry name" value="AB_hydrolase_sf"/>
</dbReference>
<dbReference type="Pfam" id="PF00561">
    <property type="entry name" value="Abhydrolase_1"/>
    <property type="match status" value="1"/>
</dbReference>
<dbReference type="Proteomes" id="UP000503018">
    <property type="component" value="Chromosome"/>
</dbReference>
<keyword evidence="3" id="KW-1185">Reference proteome</keyword>
<dbReference type="SUPFAM" id="SSF53474">
    <property type="entry name" value="alpha/beta-Hydrolases"/>
    <property type="match status" value="1"/>
</dbReference>
<dbReference type="InterPro" id="IPR029058">
    <property type="entry name" value="AB_hydrolase_fold"/>
</dbReference>
<evidence type="ECO:0000313" key="3">
    <source>
        <dbReference type="Proteomes" id="UP000503018"/>
    </source>
</evidence>
<dbReference type="InterPro" id="IPR000073">
    <property type="entry name" value="AB_hydrolase_1"/>
</dbReference>
<evidence type="ECO:0000313" key="2">
    <source>
        <dbReference type="EMBL" id="QJQ32679.1"/>
    </source>
</evidence>
<dbReference type="KEGG" id="slan:GV829_09660"/>
<accession>A0A6M4AXA8</accession>
<dbReference type="RefSeq" id="WP_169946173.1">
    <property type="nucleotide sequence ID" value="NZ_CP053015.1"/>
</dbReference>
<dbReference type="AlphaFoldDB" id="A0A6M4AXA8"/>
<dbReference type="EMBL" id="CP053015">
    <property type="protein sequence ID" value="QJQ32679.1"/>
    <property type="molecule type" value="Genomic_DNA"/>
</dbReference>
<proteinExistence type="predicted"/>
<reference evidence="2 3" key="1">
    <citation type="submission" date="2020-01" db="EMBL/GenBank/DDBJ databases">
        <title>Sphingomonas sp. strain CSW-10.</title>
        <authorList>
            <person name="Chen W.-M."/>
        </authorList>
    </citation>
    <scope>NUCLEOTIDE SEQUENCE [LARGE SCALE GENOMIC DNA]</scope>
    <source>
        <strain evidence="2 3">CSW-10</strain>
    </source>
</reference>
<dbReference type="PANTHER" id="PTHR43798">
    <property type="entry name" value="MONOACYLGLYCEROL LIPASE"/>
    <property type="match status" value="1"/>
</dbReference>
<evidence type="ECO:0000259" key="1">
    <source>
        <dbReference type="Pfam" id="PF00561"/>
    </source>
</evidence>
<dbReference type="GO" id="GO:0016020">
    <property type="term" value="C:membrane"/>
    <property type="evidence" value="ECO:0007669"/>
    <property type="project" value="TreeGrafter"/>
</dbReference>
<sequence length="298" mass="32979">MTGRSRQPVEHRFADADGDICWFEWGAARPDRPSLLLLHATGFHARVWDAMVDCFPSDQHVIAPDARGHGRSFRPESLGNWADTASDLASFTQGLGLGQLVVAGHSMGGFCGAWLAAHHPERVARLILVDPVIMDPAMYPEGNSSPVAGVEDHPVARRRNHWDSMEQMVERMGSRAPYDAWLPDILQDYCRHGLLPLPDGGFELACPPALEASVYMGSWRSNPYCFISDIGCPTSVIRAKQEERSGLMDFSNSPTWPGLAAALRHGRDLHWADRTHFIPMEDPARLAAFIMQEIESAS</sequence>
<organism evidence="2 3">
    <name type="scientific">Sphingomonas lacunae</name>
    <dbReference type="NCBI Taxonomy" id="2698828"/>
    <lineage>
        <taxon>Bacteria</taxon>
        <taxon>Pseudomonadati</taxon>
        <taxon>Pseudomonadota</taxon>
        <taxon>Alphaproteobacteria</taxon>
        <taxon>Sphingomonadales</taxon>
        <taxon>Sphingomonadaceae</taxon>
        <taxon>Sphingomonas</taxon>
    </lineage>
</organism>
<dbReference type="PANTHER" id="PTHR43798:SF33">
    <property type="entry name" value="HYDROLASE, PUTATIVE (AFU_ORTHOLOGUE AFUA_2G14860)-RELATED"/>
    <property type="match status" value="1"/>
</dbReference>
<dbReference type="Gene3D" id="3.40.50.1820">
    <property type="entry name" value="alpha/beta hydrolase"/>
    <property type="match status" value="1"/>
</dbReference>
<dbReference type="GO" id="GO:0016787">
    <property type="term" value="F:hydrolase activity"/>
    <property type="evidence" value="ECO:0007669"/>
    <property type="project" value="UniProtKB-KW"/>
</dbReference>
<feature type="domain" description="AB hydrolase-1" evidence="1">
    <location>
        <begin position="33"/>
        <end position="149"/>
    </location>
</feature>
<dbReference type="PRINTS" id="PR00111">
    <property type="entry name" value="ABHYDROLASE"/>
</dbReference>
<protein>
    <submittedName>
        <fullName evidence="2">Alpha/beta fold hydrolase</fullName>
    </submittedName>
</protein>